<feature type="region of interest" description="Disordered" evidence="1">
    <location>
        <begin position="21"/>
        <end position="42"/>
    </location>
</feature>
<dbReference type="PROSITE" id="PS50011">
    <property type="entry name" value="PROTEIN_KINASE_DOM"/>
    <property type="match status" value="1"/>
</dbReference>
<keyword evidence="3" id="KW-0418">Kinase</keyword>
<organism evidence="3 4">
    <name type="scientific">Neocallimastix californiae</name>
    <dbReference type="NCBI Taxonomy" id="1754190"/>
    <lineage>
        <taxon>Eukaryota</taxon>
        <taxon>Fungi</taxon>
        <taxon>Fungi incertae sedis</taxon>
        <taxon>Chytridiomycota</taxon>
        <taxon>Chytridiomycota incertae sedis</taxon>
        <taxon>Neocallimastigomycetes</taxon>
        <taxon>Neocallimastigales</taxon>
        <taxon>Neocallimastigaceae</taxon>
        <taxon>Neocallimastix</taxon>
    </lineage>
</organism>
<dbReference type="PANTHER" id="PTHR44167:SF18">
    <property type="entry name" value="PROTEIN KINASE DOMAIN-CONTAINING PROTEIN"/>
    <property type="match status" value="1"/>
</dbReference>
<keyword evidence="4" id="KW-1185">Reference proteome</keyword>
<accession>A0A1Y2ATZ2</accession>
<evidence type="ECO:0000313" key="4">
    <source>
        <dbReference type="Proteomes" id="UP000193920"/>
    </source>
</evidence>
<name>A0A1Y2ATZ2_9FUNG</name>
<dbReference type="PANTHER" id="PTHR44167">
    <property type="entry name" value="OVARIAN-SPECIFIC SERINE/THREONINE-PROTEIN KINASE LOK-RELATED"/>
    <property type="match status" value="1"/>
</dbReference>
<dbReference type="InterPro" id="IPR008266">
    <property type="entry name" value="Tyr_kinase_AS"/>
</dbReference>
<dbReference type="SUPFAM" id="SSF56112">
    <property type="entry name" value="Protein kinase-like (PK-like)"/>
    <property type="match status" value="1"/>
</dbReference>
<dbReference type="GO" id="GO:0005524">
    <property type="term" value="F:ATP binding"/>
    <property type="evidence" value="ECO:0007669"/>
    <property type="project" value="InterPro"/>
</dbReference>
<evidence type="ECO:0000313" key="3">
    <source>
        <dbReference type="EMBL" id="ORY25415.1"/>
    </source>
</evidence>
<dbReference type="InterPro" id="IPR011009">
    <property type="entry name" value="Kinase-like_dom_sf"/>
</dbReference>
<dbReference type="OrthoDB" id="4062651at2759"/>
<dbReference type="GO" id="GO:0005634">
    <property type="term" value="C:nucleus"/>
    <property type="evidence" value="ECO:0007669"/>
    <property type="project" value="TreeGrafter"/>
</dbReference>
<reference evidence="3 4" key="1">
    <citation type="submission" date="2016-08" db="EMBL/GenBank/DDBJ databases">
        <title>A Parts List for Fungal Cellulosomes Revealed by Comparative Genomics.</title>
        <authorList>
            <consortium name="DOE Joint Genome Institute"/>
            <person name="Haitjema C.H."/>
            <person name="Gilmore S.P."/>
            <person name="Henske J.K."/>
            <person name="Solomon K.V."/>
            <person name="De Groot R."/>
            <person name="Kuo A."/>
            <person name="Mondo S.J."/>
            <person name="Salamov A.A."/>
            <person name="Labutti K."/>
            <person name="Zhao Z."/>
            <person name="Chiniquy J."/>
            <person name="Barry K."/>
            <person name="Brewer H.M."/>
            <person name="Purvine S.O."/>
            <person name="Wright A.T."/>
            <person name="Boxma B."/>
            <person name="Van Alen T."/>
            <person name="Hackstein J.H."/>
            <person name="Baker S.E."/>
            <person name="Grigoriev I.V."/>
            <person name="O'Malley M.A."/>
        </authorList>
    </citation>
    <scope>NUCLEOTIDE SEQUENCE [LARGE SCALE GENOMIC DNA]</scope>
    <source>
        <strain evidence="3 4">G1</strain>
    </source>
</reference>
<keyword evidence="3" id="KW-0808">Transferase</keyword>
<sequence>MICLQPFTPIYNKQEDYDTKVNRTSSSANSSNSTLSVASETSTMTDSTTETIINNNLHKVYMDRYRVNDGISSIETDCSLIKFATDLTNKQDVILKFIKDKSWSVKELEIMNILKEKKIKHVIKLIDHFVDNETNRDVLVLPRLKPIPKTGLNLIDIQKIAIQLFNTLYELHNINIVHLDITFSNIMFDENDDLVIIDFGLARICNRKSHPIGCGTPGFIAPEVYFGDCTDTKPDLYSAGVVLGMLLEPFIPNCSLEDLGCRLARHSTTSLVQDKLRENYLFERYHYTQVPEVIFDACDLLVQCLEYDHDSRISSYQAIRHPFLLKPASAFRNTEYSEYIQHPLKKTPSRTIIFYR</sequence>
<comment type="caution">
    <text evidence="3">The sequence shown here is derived from an EMBL/GenBank/DDBJ whole genome shotgun (WGS) entry which is preliminary data.</text>
</comment>
<dbReference type="STRING" id="1754190.A0A1Y2ATZ2"/>
<evidence type="ECO:0000259" key="2">
    <source>
        <dbReference type="PROSITE" id="PS50011"/>
    </source>
</evidence>
<dbReference type="EMBL" id="MCOG01000212">
    <property type="protein sequence ID" value="ORY25415.1"/>
    <property type="molecule type" value="Genomic_DNA"/>
</dbReference>
<dbReference type="SMART" id="SM00220">
    <property type="entry name" value="S_TKc"/>
    <property type="match status" value="1"/>
</dbReference>
<dbReference type="Pfam" id="PF00069">
    <property type="entry name" value="Pkinase"/>
    <property type="match status" value="1"/>
</dbReference>
<dbReference type="Proteomes" id="UP000193920">
    <property type="component" value="Unassembled WGS sequence"/>
</dbReference>
<dbReference type="GO" id="GO:0044773">
    <property type="term" value="P:mitotic DNA damage checkpoint signaling"/>
    <property type="evidence" value="ECO:0007669"/>
    <property type="project" value="TreeGrafter"/>
</dbReference>
<proteinExistence type="predicted"/>
<dbReference type="InterPro" id="IPR000719">
    <property type="entry name" value="Prot_kinase_dom"/>
</dbReference>
<gene>
    <name evidence="3" type="ORF">LY90DRAFT_514183</name>
</gene>
<dbReference type="PROSITE" id="PS00109">
    <property type="entry name" value="PROTEIN_KINASE_TYR"/>
    <property type="match status" value="1"/>
</dbReference>
<dbReference type="GO" id="GO:0005737">
    <property type="term" value="C:cytoplasm"/>
    <property type="evidence" value="ECO:0007669"/>
    <property type="project" value="TreeGrafter"/>
</dbReference>
<feature type="compositionally biased region" description="Low complexity" evidence="1">
    <location>
        <begin position="24"/>
        <end position="42"/>
    </location>
</feature>
<protein>
    <submittedName>
        <fullName evidence="3">Kinase-like protein</fullName>
    </submittedName>
</protein>
<dbReference type="AlphaFoldDB" id="A0A1Y2ATZ2"/>
<dbReference type="Gene3D" id="1.10.510.10">
    <property type="entry name" value="Transferase(Phosphotransferase) domain 1"/>
    <property type="match status" value="1"/>
</dbReference>
<evidence type="ECO:0000256" key="1">
    <source>
        <dbReference type="SAM" id="MobiDB-lite"/>
    </source>
</evidence>
<dbReference type="GO" id="GO:0004674">
    <property type="term" value="F:protein serine/threonine kinase activity"/>
    <property type="evidence" value="ECO:0007669"/>
    <property type="project" value="TreeGrafter"/>
</dbReference>
<feature type="domain" description="Protein kinase" evidence="2">
    <location>
        <begin position="46"/>
        <end position="324"/>
    </location>
</feature>